<gene>
    <name evidence="1" type="ORF">PCOR1329_LOCUS16980</name>
</gene>
<dbReference type="Proteomes" id="UP001189429">
    <property type="component" value="Unassembled WGS sequence"/>
</dbReference>
<feature type="non-terminal residue" evidence="1">
    <location>
        <position position="83"/>
    </location>
</feature>
<name>A0ABN9R242_9DINO</name>
<reference evidence="1" key="1">
    <citation type="submission" date="2023-10" db="EMBL/GenBank/DDBJ databases">
        <authorList>
            <person name="Chen Y."/>
            <person name="Shah S."/>
            <person name="Dougan E. K."/>
            <person name="Thang M."/>
            <person name="Chan C."/>
        </authorList>
    </citation>
    <scope>NUCLEOTIDE SEQUENCE [LARGE SCALE GENOMIC DNA]</scope>
</reference>
<evidence type="ECO:0000313" key="1">
    <source>
        <dbReference type="EMBL" id="CAK0812796.1"/>
    </source>
</evidence>
<accession>A0ABN9R242</accession>
<dbReference type="EMBL" id="CAUYUJ010005233">
    <property type="protein sequence ID" value="CAK0812796.1"/>
    <property type="molecule type" value="Genomic_DNA"/>
</dbReference>
<evidence type="ECO:0000313" key="2">
    <source>
        <dbReference type="Proteomes" id="UP001189429"/>
    </source>
</evidence>
<proteinExistence type="predicted"/>
<keyword evidence="2" id="KW-1185">Reference proteome</keyword>
<comment type="caution">
    <text evidence="1">The sequence shown here is derived from an EMBL/GenBank/DDBJ whole genome shotgun (WGS) entry which is preliminary data.</text>
</comment>
<sequence length="83" mass="8334">MEPACDGSGPEQAAAASKSVVEAWAKSVEQLGVGGCVLLPLAWPERGGGGRLDAVLALVHRSAEGLGELAVVNPLGSGSEYHP</sequence>
<protein>
    <submittedName>
        <fullName evidence="1">Uncharacterized protein</fullName>
    </submittedName>
</protein>
<organism evidence="1 2">
    <name type="scientific">Prorocentrum cordatum</name>
    <dbReference type="NCBI Taxonomy" id="2364126"/>
    <lineage>
        <taxon>Eukaryota</taxon>
        <taxon>Sar</taxon>
        <taxon>Alveolata</taxon>
        <taxon>Dinophyceae</taxon>
        <taxon>Prorocentrales</taxon>
        <taxon>Prorocentraceae</taxon>
        <taxon>Prorocentrum</taxon>
    </lineage>
</organism>